<accession>A0ABR2S2V4</accession>
<gene>
    <name evidence="1" type="ORF">V6N11_054103</name>
</gene>
<proteinExistence type="predicted"/>
<dbReference type="EMBL" id="JBBPBN010000017">
    <property type="protein sequence ID" value="KAK9019587.1"/>
    <property type="molecule type" value="Genomic_DNA"/>
</dbReference>
<organism evidence="1 2">
    <name type="scientific">Hibiscus sabdariffa</name>
    <name type="common">roselle</name>
    <dbReference type="NCBI Taxonomy" id="183260"/>
    <lineage>
        <taxon>Eukaryota</taxon>
        <taxon>Viridiplantae</taxon>
        <taxon>Streptophyta</taxon>
        <taxon>Embryophyta</taxon>
        <taxon>Tracheophyta</taxon>
        <taxon>Spermatophyta</taxon>
        <taxon>Magnoliopsida</taxon>
        <taxon>eudicotyledons</taxon>
        <taxon>Gunneridae</taxon>
        <taxon>Pentapetalae</taxon>
        <taxon>rosids</taxon>
        <taxon>malvids</taxon>
        <taxon>Malvales</taxon>
        <taxon>Malvaceae</taxon>
        <taxon>Malvoideae</taxon>
        <taxon>Hibiscus</taxon>
    </lineage>
</organism>
<protein>
    <submittedName>
        <fullName evidence="1">Uncharacterized protein</fullName>
    </submittedName>
</protein>
<sequence length="91" mass="10408">MSSRFVVINGVWIQDDWRCGITSVYAPFGLTDQRLRDLKGFLKGWNANLFGNVDRHIQDVTKNIEEIDCADPTSGELQQLLVKKRELQADL</sequence>
<name>A0ABR2S2V4_9ROSI</name>
<evidence type="ECO:0000313" key="1">
    <source>
        <dbReference type="EMBL" id="KAK9019587.1"/>
    </source>
</evidence>
<keyword evidence="2" id="KW-1185">Reference proteome</keyword>
<reference evidence="1 2" key="1">
    <citation type="journal article" date="2024" name="G3 (Bethesda)">
        <title>Genome assembly of Hibiscus sabdariffa L. provides insights into metabolisms of medicinal natural products.</title>
        <authorList>
            <person name="Kim T."/>
        </authorList>
    </citation>
    <scope>NUCLEOTIDE SEQUENCE [LARGE SCALE GENOMIC DNA]</scope>
    <source>
        <strain evidence="1">TK-2024</strain>
        <tissue evidence="1">Old leaves</tissue>
    </source>
</reference>
<dbReference type="Proteomes" id="UP001396334">
    <property type="component" value="Unassembled WGS sequence"/>
</dbReference>
<evidence type="ECO:0000313" key="2">
    <source>
        <dbReference type="Proteomes" id="UP001396334"/>
    </source>
</evidence>
<comment type="caution">
    <text evidence="1">The sequence shown here is derived from an EMBL/GenBank/DDBJ whole genome shotgun (WGS) entry which is preliminary data.</text>
</comment>